<dbReference type="InterPro" id="IPR039375">
    <property type="entry name" value="NodN-like"/>
</dbReference>
<dbReference type="GeneID" id="75217523"/>
<reference evidence="2" key="2">
    <citation type="journal article" date="2016" name="Front. Microbiol.">
        <title>The Regulatory Protein RosR Affects Rhizobium leguminosarum bv. trifolii Protein Profiles, Cell Surface Properties, and Symbiosis with Clover.</title>
        <authorList>
            <person name="Rachwal K."/>
            <person name="Boguszewska A."/>
            <person name="Kopcinska J."/>
            <person name="Karas M."/>
            <person name="Tchorzewski M."/>
            <person name="Janczarek M."/>
        </authorList>
    </citation>
    <scope>NUCLEOTIDE SEQUENCE</scope>
    <source>
        <strain evidence="2">Rt24.2</strain>
    </source>
</reference>
<dbReference type="Pfam" id="PF01575">
    <property type="entry name" value="MaoC_dehydratas"/>
    <property type="match status" value="1"/>
</dbReference>
<protein>
    <submittedName>
        <fullName evidence="2">Nodulation protein NodN</fullName>
    </submittedName>
</protein>
<dbReference type="CDD" id="cd03450">
    <property type="entry name" value="NodN"/>
    <property type="match status" value="1"/>
</dbReference>
<dbReference type="RefSeq" id="WP_017968974.1">
    <property type="nucleotide sequence ID" value="NZ_MAMO01000062.1"/>
</dbReference>
<dbReference type="SUPFAM" id="SSF54637">
    <property type="entry name" value="Thioesterase/thiol ester dehydrase-isomerase"/>
    <property type="match status" value="1"/>
</dbReference>
<dbReference type="InterPro" id="IPR029069">
    <property type="entry name" value="HotDog_dom_sf"/>
</dbReference>
<dbReference type="Gene3D" id="3.10.129.10">
    <property type="entry name" value="Hotdog Thioesterase"/>
    <property type="match status" value="1"/>
</dbReference>
<accession>A0A1B8R8R2</accession>
<reference evidence="2" key="1">
    <citation type="journal article" date="2015" name="BMC Genomics">
        <title>Transcriptome profiling of a Rhizobium leguminosarum bv. trifolii rosR mutant reveals the role of the transcriptional regulator RosR in motility, synthesis of cell-surface components, and other cellular processes.</title>
        <authorList>
            <person name="Rachwal K."/>
            <person name="Matczynska E."/>
            <person name="Janczarek M."/>
        </authorList>
    </citation>
    <scope>NUCLEOTIDE SEQUENCE</scope>
    <source>
        <strain evidence="2">Rt24.2</strain>
    </source>
</reference>
<sequence>MNEISLVDVFGRVGQEVGRSEWIMIDQSTVDLFADATHDHQFIHVNPERAAVESPFGGTIAHGFLTLSLLSVMNFSGMPKIREQTMGLNYGFDNVRFMSPVKTGSRVRGRFVLSDCRFRGSSMLVTTYEVTVEIENENRPALTASWITIVQFDPKDRPKTSHS</sequence>
<dbReference type="EMBL" id="KX489671">
    <property type="protein sequence ID" value="AOO92035.1"/>
    <property type="molecule type" value="Genomic_DNA"/>
</dbReference>
<dbReference type="PANTHER" id="PTHR42993">
    <property type="entry name" value="MAOC-LIKE DEHYDRATASE DOMAIN-CONTAINING PROTEIN"/>
    <property type="match status" value="1"/>
</dbReference>
<dbReference type="AlphaFoldDB" id="A0A1B8R8R2"/>
<organism evidence="2">
    <name type="scientific">Rhizobium leguminosarum bv. trifolii</name>
    <dbReference type="NCBI Taxonomy" id="386"/>
    <lineage>
        <taxon>Bacteria</taxon>
        <taxon>Pseudomonadati</taxon>
        <taxon>Pseudomonadota</taxon>
        <taxon>Alphaproteobacteria</taxon>
        <taxon>Hyphomicrobiales</taxon>
        <taxon>Rhizobiaceae</taxon>
        <taxon>Rhizobium/Agrobacterium group</taxon>
        <taxon>Rhizobium</taxon>
    </lineage>
</organism>
<dbReference type="InterPro" id="IPR002539">
    <property type="entry name" value="MaoC-like_dom"/>
</dbReference>
<evidence type="ECO:0000313" key="2">
    <source>
        <dbReference type="EMBL" id="AOO92035.1"/>
    </source>
</evidence>
<name>A0A1B8R8R2_RHILT</name>
<evidence type="ECO:0000259" key="1">
    <source>
        <dbReference type="Pfam" id="PF01575"/>
    </source>
</evidence>
<proteinExistence type="predicted"/>
<dbReference type="PANTHER" id="PTHR42993:SF1">
    <property type="entry name" value="MAOC-LIKE DEHYDRATASE DOMAIN-CONTAINING PROTEIN"/>
    <property type="match status" value="1"/>
</dbReference>
<feature type="domain" description="MaoC-like" evidence="1">
    <location>
        <begin position="12"/>
        <end position="132"/>
    </location>
</feature>